<dbReference type="Pfam" id="PF02566">
    <property type="entry name" value="OsmC"/>
    <property type="match status" value="1"/>
</dbReference>
<dbReference type="RefSeq" id="WP_085516831.1">
    <property type="nucleotide sequence ID" value="NZ_FXAW01000003.1"/>
</dbReference>
<dbReference type="InterPro" id="IPR036102">
    <property type="entry name" value="OsmC/Ohrsf"/>
</dbReference>
<gene>
    <name evidence="2" type="ORF">SAMN05661096_01922</name>
</gene>
<organism evidence="2 3">
    <name type="scientific">Marivirga sericea</name>
    <dbReference type="NCBI Taxonomy" id="1028"/>
    <lineage>
        <taxon>Bacteria</taxon>
        <taxon>Pseudomonadati</taxon>
        <taxon>Bacteroidota</taxon>
        <taxon>Cytophagia</taxon>
        <taxon>Cytophagales</taxon>
        <taxon>Marivirgaceae</taxon>
        <taxon>Marivirga</taxon>
    </lineage>
</organism>
<evidence type="ECO:0000313" key="2">
    <source>
        <dbReference type="EMBL" id="SMG29923.1"/>
    </source>
</evidence>
<dbReference type="PANTHER" id="PTHR39624:SF2">
    <property type="entry name" value="OSMC-LIKE PROTEIN"/>
    <property type="match status" value="1"/>
</dbReference>
<dbReference type="InterPro" id="IPR015946">
    <property type="entry name" value="KH_dom-like_a/b"/>
</dbReference>
<accession>A0A1X7JQZ3</accession>
<protein>
    <submittedName>
        <fullName evidence="2">Putative redox protein</fullName>
    </submittedName>
</protein>
<reference evidence="3" key="1">
    <citation type="submission" date="2017-04" db="EMBL/GenBank/DDBJ databases">
        <authorList>
            <person name="Varghese N."/>
            <person name="Submissions S."/>
        </authorList>
    </citation>
    <scope>NUCLEOTIDE SEQUENCE [LARGE SCALE GENOMIC DNA]</scope>
    <source>
        <strain evidence="3">DSM 4125</strain>
    </source>
</reference>
<dbReference type="Proteomes" id="UP000193804">
    <property type="component" value="Unassembled WGS sequence"/>
</dbReference>
<dbReference type="ESTHER" id="9bact-a0a1x7jqz3">
    <property type="family name" value="Est-OsmC"/>
</dbReference>
<name>A0A1X7JQZ3_9BACT</name>
<dbReference type="Gene3D" id="3.30.300.20">
    <property type="match status" value="1"/>
</dbReference>
<dbReference type="Gene3D" id="3.40.50.1820">
    <property type="entry name" value="alpha/beta hydrolase"/>
    <property type="match status" value="1"/>
</dbReference>
<dbReference type="SUPFAM" id="SSF82784">
    <property type="entry name" value="OsmC-like"/>
    <property type="match status" value="1"/>
</dbReference>
<dbReference type="InterPro" id="IPR022742">
    <property type="entry name" value="Hydrolase_4"/>
</dbReference>
<dbReference type="EMBL" id="FXAW01000003">
    <property type="protein sequence ID" value="SMG29923.1"/>
    <property type="molecule type" value="Genomic_DNA"/>
</dbReference>
<dbReference type="InterPro" id="IPR029058">
    <property type="entry name" value="AB_hydrolase_fold"/>
</dbReference>
<dbReference type="InterPro" id="IPR003718">
    <property type="entry name" value="OsmC/Ohr_fam"/>
</dbReference>
<evidence type="ECO:0000313" key="3">
    <source>
        <dbReference type="Proteomes" id="UP000193804"/>
    </source>
</evidence>
<evidence type="ECO:0000259" key="1">
    <source>
        <dbReference type="Pfam" id="PF12146"/>
    </source>
</evidence>
<dbReference type="PANTHER" id="PTHR39624">
    <property type="entry name" value="PROTEIN INVOLVED IN RIMO-MEDIATED BETA-METHYLTHIOLATION OF RIBOSOMAL PROTEIN S12 YCAO"/>
    <property type="match status" value="1"/>
</dbReference>
<keyword evidence="3" id="KW-1185">Reference proteome</keyword>
<sequence>MKKEKITFEGFMGDKLSAELHFPADDAPHNYVIFAHCFTCNKNLNAVRNIILGMTKKGFAVLSFDFTGLGQSEGDFANTNFSSNVEDLIKASDYLEHNYQPATMLVGHSLGGAAVLMAAAKIASIATIATIGAPSQPDHVLHLIEDKKEDIKEKGEAEVTIGGRPFKIKKQFLDDLQNKDNLKKIEDLRKSILILHSPQDRTVEISNAAAIYERAHHPKSFISLDGADHLLSNKEDSLYAGEVIATWADRYVKKQDKKKISTDSQTVAFIGNKEQKYTTQIVAEGHHLIADEPEDVGGNNFGTSPYGLLTSALAACTAITLRMYANRKEWDVDEILVHVDQDQLYDKDSKDCESENSKITFFDRSIEIKGSLDEKQRKRLIEIANKCPVHKTLESKIKVETKEKKN</sequence>
<dbReference type="AlphaFoldDB" id="A0A1X7JQZ3"/>
<proteinExistence type="predicted"/>
<dbReference type="STRING" id="1028.SAMN05661096_01922"/>
<dbReference type="SUPFAM" id="SSF53474">
    <property type="entry name" value="alpha/beta-Hydrolases"/>
    <property type="match status" value="1"/>
</dbReference>
<feature type="domain" description="Serine aminopeptidase S33" evidence="1">
    <location>
        <begin position="30"/>
        <end position="124"/>
    </location>
</feature>
<dbReference type="OrthoDB" id="9791538at2"/>
<dbReference type="Pfam" id="PF12146">
    <property type="entry name" value="Hydrolase_4"/>
    <property type="match status" value="1"/>
</dbReference>